<comment type="pathway">
    <text evidence="1">Carbohydrate biosynthesis; Calvin cycle.</text>
</comment>
<dbReference type="PRINTS" id="PR00478">
    <property type="entry name" value="PHRIBLKINASE"/>
</dbReference>
<dbReference type="InterPro" id="IPR006083">
    <property type="entry name" value="PRK/URK"/>
</dbReference>
<dbReference type="InterPro" id="IPR027417">
    <property type="entry name" value="P-loop_NTPase"/>
</dbReference>
<keyword evidence="4" id="KW-0602">Photosynthesis</keyword>
<feature type="domain" description="Phosphoribulokinase/uridine kinase" evidence="12">
    <location>
        <begin position="24"/>
        <end position="197"/>
    </location>
</feature>
<evidence type="ECO:0000256" key="6">
    <source>
        <dbReference type="ARBA" id="ARBA00022679"/>
    </source>
</evidence>
<dbReference type="Gene3D" id="3.40.50.300">
    <property type="entry name" value="P-loop containing nucleotide triphosphate hydrolases"/>
    <property type="match status" value="1"/>
</dbReference>
<accession>A0A6J4JIW5</accession>
<name>A0A6J4JIW5_9ACTN</name>
<comment type="similarity">
    <text evidence="2 11">Belongs to the phosphoribulokinase family.</text>
</comment>
<dbReference type="NCBIfam" id="NF005655">
    <property type="entry name" value="PRK07429.1"/>
    <property type="match status" value="1"/>
</dbReference>
<dbReference type="Pfam" id="PF00485">
    <property type="entry name" value="PRK"/>
    <property type="match status" value="1"/>
</dbReference>
<dbReference type="AlphaFoldDB" id="A0A6J4JIW5"/>
<evidence type="ECO:0000256" key="5">
    <source>
        <dbReference type="ARBA" id="ARBA00022567"/>
    </source>
</evidence>
<protein>
    <recommendedName>
        <fullName evidence="3 11">Phosphoribulokinase</fullName>
        <ecNumber evidence="3 11">2.7.1.19</ecNumber>
    </recommendedName>
</protein>
<gene>
    <name evidence="13" type="ORF">AVDCRST_MAG10-3695</name>
</gene>
<evidence type="ECO:0000256" key="7">
    <source>
        <dbReference type="ARBA" id="ARBA00022741"/>
    </source>
</evidence>
<keyword evidence="5" id="KW-0113">Calvin cycle</keyword>
<evidence type="ECO:0000256" key="4">
    <source>
        <dbReference type="ARBA" id="ARBA00022531"/>
    </source>
</evidence>
<evidence type="ECO:0000259" key="12">
    <source>
        <dbReference type="Pfam" id="PF00485"/>
    </source>
</evidence>
<evidence type="ECO:0000256" key="10">
    <source>
        <dbReference type="ARBA" id="ARBA00047663"/>
    </source>
</evidence>
<keyword evidence="8 13" id="KW-0418">Kinase</keyword>
<evidence type="ECO:0000313" key="13">
    <source>
        <dbReference type="EMBL" id="CAA9277725.1"/>
    </source>
</evidence>
<evidence type="ECO:0000256" key="9">
    <source>
        <dbReference type="ARBA" id="ARBA00022840"/>
    </source>
</evidence>
<dbReference type="SUPFAM" id="SSF52540">
    <property type="entry name" value="P-loop containing nucleoside triphosphate hydrolases"/>
    <property type="match status" value="1"/>
</dbReference>
<keyword evidence="7" id="KW-0547">Nucleotide-binding</keyword>
<keyword evidence="9" id="KW-0067">ATP-binding</keyword>
<dbReference type="EMBL" id="CADCTB010000221">
    <property type="protein sequence ID" value="CAA9277725.1"/>
    <property type="molecule type" value="Genomic_DNA"/>
</dbReference>
<dbReference type="PROSITE" id="PS00567">
    <property type="entry name" value="PHOSPHORIBULOKINASE"/>
    <property type="match status" value="1"/>
</dbReference>
<reference evidence="13" key="1">
    <citation type="submission" date="2020-02" db="EMBL/GenBank/DDBJ databases">
        <authorList>
            <person name="Meier V. D."/>
        </authorList>
    </citation>
    <scope>NUCLEOTIDE SEQUENCE</scope>
    <source>
        <strain evidence="13">AVDCRST_MAG10</strain>
    </source>
</reference>
<comment type="catalytic activity">
    <reaction evidence="10 11">
        <text>D-ribulose 5-phosphate + ATP = D-ribulose 1,5-bisphosphate + ADP + H(+)</text>
        <dbReference type="Rhea" id="RHEA:19365"/>
        <dbReference type="ChEBI" id="CHEBI:15378"/>
        <dbReference type="ChEBI" id="CHEBI:30616"/>
        <dbReference type="ChEBI" id="CHEBI:57870"/>
        <dbReference type="ChEBI" id="CHEBI:58121"/>
        <dbReference type="ChEBI" id="CHEBI:456216"/>
        <dbReference type="EC" id="2.7.1.19"/>
    </reaction>
</comment>
<evidence type="ECO:0000256" key="3">
    <source>
        <dbReference type="ARBA" id="ARBA00012042"/>
    </source>
</evidence>
<evidence type="ECO:0000256" key="2">
    <source>
        <dbReference type="ARBA" id="ARBA00009719"/>
    </source>
</evidence>
<keyword evidence="6 13" id="KW-0808">Transferase</keyword>
<dbReference type="InterPro" id="IPR006082">
    <property type="entry name" value="PRK"/>
</dbReference>
<organism evidence="13">
    <name type="scientific">uncultured Acidimicrobiales bacterium</name>
    <dbReference type="NCBI Taxonomy" id="310071"/>
    <lineage>
        <taxon>Bacteria</taxon>
        <taxon>Bacillati</taxon>
        <taxon>Actinomycetota</taxon>
        <taxon>Acidimicrobiia</taxon>
        <taxon>Acidimicrobiales</taxon>
        <taxon>environmental samples</taxon>
    </lineage>
</organism>
<dbReference type="GO" id="GO:0008974">
    <property type="term" value="F:phosphoribulokinase activity"/>
    <property type="evidence" value="ECO:0007669"/>
    <property type="project" value="UniProtKB-EC"/>
</dbReference>
<evidence type="ECO:0000256" key="1">
    <source>
        <dbReference type="ARBA" id="ARBA00005215"/>
    </source>
</evidence>
<evidence type="ECO:0000256" key="11">
    <source>
        <dbReference type="RuleBase" id="RU004082"/>
    </source>
</evidence>
<evidence type="ECO:0000256" key="8">
    <source>
        <dbReference type="ARBA" id="ARBA00022777"/>
    </source>
</evidence>
<dbReference type="EC" id="2.7.1.19" evidence="3 11"/>
<proteinExistence type="inferred from homology"/>
<dbReference type="GO" id="GO:0019253">
    <property type="term" value="P:reductive pentose-phosphate cycle"/>
    <property type="evidence" value="ECO:0007669"/>
    <property type="project" value="UniProtKB-KW"/>
</dbReference>
<sequence length="315" mass="35835">MPDKQVNLQRAYRNGDGPGRPIMLAIAGDSAAGKTTITKGLVESLGADRITSICVDDYHRYDRVERKNLPFTPLHPDCNYVEVMEQHLQLLALGHPILKPVYNHTDGTLGRPVLIEPREYVIIEGLLPLYSKMTRACFDATVYLDPPEPVRYDWKIKRDTSKRGYTEEQVLADLEKREPESARFIRPQRSQADIVIRFDKIEGRDPNEPLSATLLLRPTISHPDLANILTDDHREAMHLKLTRDDDGKPVDALHIHSYAPREITEDVEQQIWKELGVDEEVPESLGTIEAGKRSEPLAIAQLILLYHMFQAQNSH</sequence>
<dbReference type="GO" id="GO:0005524">
    <property type="term" value="F:ATP binding"/>
    <property type="evidence" value="ECO:0007669"/>
    <property type="project" value="UniProtKB-KW"/>
</dbReference>
<dbReference type="PANTHER" id="PTHR10285">
    <property type="entry name" value="URIDINE KINASE"/>
    <property type="match status" value="1"/>
</dbReference>